<name>A0A6B3BNK2_9ACTN</name>
<comment type="caution">
    <text evidence="1">The sequence shown here is derived from an EMBL/GenBank/DDBJ whole genome shotgun (WGS) entry which is preliminary data.</text>
</comment>
<gene>
    <name evidence="1" type="ORF">G3I71_05480</name>
</gene>
<accession>A0A6B3BNK2</accession>
<dbReference type="AlphaFoldDB" id="A0A6B3BNK2"/>
<dbReference type="RefSeq" id="WP_164312781.1">
    <property type="nucleotide sequence ID" value="NZ_JAAGLU010000004.1"/>
</dbReference>
<sequence length="49" mass="5915">MEDWTPLLEVPRLRELQLTQDYGHERPFTPVLQRLLADGMTRVPWHVSW</sequence>
<evidence type="ECO:0000313" key="1">
    <source>
        <dbReference type="EMBL" id="NEC85313.1"/>
    </source>
</evidence>
<protein>
    <submittedName>
        <fullName evidence="1">Uncharacterized protein</fullName>
    </submittedName>
</protein>
<dbReference type="EMBL" id="JAAGLU010000004">
    <property type="protein sequence ID" value="NEC85313.1"/>
    <property type="molecule type" value="Genomic_DNA"/>
</dbReference>
<organism evidence="1">
    <name type="scientific">Streptomyces sp. SID12501</name>
    <dbReference type="NCBI Taxonomy" id="2706042"/>
    <lineage>
        <taxon>Bacteria</taxon>
        <taxon>Bacillati</taxon>
        <taxon>Actinomycetota</taxon>
        <taxon>Actinomycetes</taxon>
        <taxon>Kitasatosporales</taxon>
        <taxon>Streptomycetaceae</taxon>
        <taxon>Streptomyces</taxon>
    </lineage>
</organism>
<proteinExistence type="predicted"/>
<reference evidence="1" key="1">
    <citation type="submission" date="2020-01" db="EMBL/GenBank/DDBJ databases">
        <title>Insect and environment-associated Actinomycetes.</title>
        <authorList>
            <person name="Currrie C."/>
            <person name="Chevrette M."/>
            <person name="Carlson C."/>
            <person name="Stubbendieck R."/>
            <person name="Wendt-Pienkowski E."/>
        </authorList>
    </citation>
    <scope>NUCLEOTIDE SEQUENCE</scope>
    <source>
        <strain evidence="1">SID12501</strain>
    </source>
</reference>